<evidence type="ECO:0000259" key="7">
    <source>
        <dbReference type="Pfam" id="PF08281"/>
    </source>
</evidence>
<dbReference type="Pfam" id="PF04542">
    <property type="entry name" value="Sigma70_r2"/>
    <property type="match status" value="1"/>
</dbReference>
<dbReference type="EMBL" id="CP015961">
    <property type="protein sequence ID" value="ANI93882.1"/>
    <property type="molecule type" value="Genomic_DNA"/>
</dbReference>
<dbReference type="InterPro" id="IPR013324">
    <property type="entry name" value="RNA_pol_sigma_r3/r4-like"/>
</dbReference>
<feature type="domain" description="RNA polymerase sigma factor 70 region 4 type 2" evidence="7">
    <location>
        <begin position="115"/>
        <end position="167"/>
    </location>
</feature>
<dbReference type="InterPro" id="IPR014284">
    <property type="entry name" value="RNA_pol_sigma-70_dom"/>
</dbReference>
<dbReference type="Proteomes" id="UP000186104">
    <property type="component" value="Chromosome"/>
</dbReference>
<keyword evidence="4" id="KW-0238">DNA-binding</keyword>
<dbReference type="CDD" id="cd06171">
    <property type="entry name" value="Sigma70_r4"/>
    <property type="match status" value="1"/>
</dbReference>
<dbReference type="SUPFAM" id="SSF88659">
    <property type="entry name" value="Sigma3 and sigma4 domains of RNA polymerase sigma factors"/>
    <property type="match status" value="1"/>
</dbReference>
<dbReference type="RefSeq" id="WP_067476429.1">
    <property type="nucleotide sequence ID" value="NZ_CP015961.1"/>
</dbReference>
<name>A0A173LRJ7_9ACTN</name>
<dbReference type="SUPFAM" id="SSF88946">
    <property type="entry name" value="Sigma2 domain of RNA polymerase sigma factors"/>
    <property type="match status" value="1"/>
</dbReference>
<comment type="similarity">
    <text evidence="1">Belongs to the sigma-70 factor family. ECF subfamily.</text>
</comment>
<evidence type="ECO:0000256" key="3">
    <source>
        <dbReference type="ARBA" id="ARBA00023082"/>
    </source>
</evidence>
<evidence type="ECO:0000256" key="4">
    <source>
        <dbReference type="ARBA" id="ARBA00023125"/>
    </source>
</evidence>
<evidence type="ECO:0000313" key="9">
    <source>
        <dbReference type="Proteomes" id="UP000186104"/>
    </source>
</evidence>
<dbReference type="AlphaFoldDB" id="A0A173LRJ7"/>
<keyword evidence="5" id="KW-0804">Transcription</keyword>
<dbReference type="PANTHER" id="PTHR43133">
    <property type="entry name" value="RNA POLYMERASE ECF-TYPE SIGMA FACTO"/>
    <property type="match status" value="1"/>
</dbReference>
<dbReference type="InterPro" id="IPR039425">
    <property type="entry name" value="RNA_pol_sigma-70-like"/>
</dbReference>
<keyword evidence="2" id="KW-0805">Transcription regulation</keyword>
<evidence type="ECO:0000256" key="2">
    <source>
        <dbReference type="ARBA" id="ARBA00023015"/>
    </source>
</evidence>
<dbReference type="InterPro" id="IPR013249">
    <property type="entry name" value="RNA_pol_sigma70_r4_t2"/>
</dbReference>
<accession>A0A173LRJ7</accession>
<organism evidence="8 9">
    <name type="scientific">Dietzia timorensis</name>
    <dbReference type="NCBI Taxonomy" id="499555"/>
    <lineage>
        <taxon>Bacteria</taxon>
        <taxon>Bacillati</taxon>
        <taxon>Actinomycetota</taxon>
        <taxon>Actinomycetes</taxon>
        <taxon>Mycobacteriales</taxon>
        <taxon>Dietziaceae</taxon>
        <taxon>Dietzia</taxon>
    </lineage>
</organism>
<dbReference type="GO" id="GO:0003677">
    <property type="term" value="F:DNA binding"/>
    <property type="evidence" value="ECO:0007669"/>
    <property type="project" value="UniProtKB-KW"/>
</dbReference>
<evidence type="ECO:0000259" key="6">
    <source>
        <dbReference type="Pfam" id="PF04542"/>
    </source>
</evidence>
<dbReference type="Gene3D" id="1.10.1740.10">
    <property type="match status" value="1"/>
</dbReference>
<evidence type="ECO:0000256" key="5">
    <source>
        <dbReference type="ARBA" id="ARBA00023163"/>
    </source>
</evidence>
<keyword evidence="3" id="KW-0731">Sigma factor</keyword>
<dbReference type="GO" id="GO:0006352">
    <property type="term" value="P:DNA-templated transcription initiation"/>
    <property type="evidence" value="ECO:0007669"/>
    <property type="project" value="InterPro"/>
</dbReference>
<dbReference type="InterPro" id="IPR007627">
    <property type="entry name" value="RNA_pol_sigma70_r2"/>
</dbReference>
<dbReference type="Pfam" id="PF08281">
    <property type="entry name" value="Sigma70_r4_2"/>
    <property type="match status" value="1"/>
</dbReference>
<dbReference type="InterPro" id="IPR013325">
    <property type="entry name" value="RNA_pol_sigma_r2"/>
</dbReference>
<dbReference type="OrthoDB" id="5244716at2"/>
<evidence type="ECO:0000256" key="1">
    <source>
        <dbReference type="ARBA" id="ARBA00010641"/>
    </source>
</evidence>
<dbReference type="GO" id="GO:0016987">
    <property type="term" value="F:sigma factor activity"/>
    <property type="evidence" value="ECO:0007669"/>
    <property type="project" value="UniProtKB-KW"/>
</dbReference>
<proteinExistence type="inferred from homology"/>
<feature type="domain" description="RNA polymerase sigma-70 region 2" evidence="6">
    <location>
        <begin position="23"/>
        <end position="89"/>
    </location>
</feature>
<dbReference type="STRING" id="499555.BJL86_3123"/>
<dbReference type="Gene3D" id="1.10.10.10">
    <property type="entry name" value="Winged helix-like DNA-binding domain superfamily/Winged helix DNA-binding domain"/>
    <property type="match status" value="1"/>
</dbReference>
<evidence type="ECO:0000313" key="8">
    <source>
        <dbReference type="EMBL" id="ANI93882.1"/>
    </source>
</evidence>
<dbReference type="PANTHER" id="PTHR43133:SF51">
    <property type="entry name" value="RNA POLYMERASE SIGMA FACTOR"/>
    <property type="match status" value="1"/>
</dbReference>
<dbReference type="KEGG" id="dtm:BJL86_3123"/>
<protein>
    <submittedName>
        <fullName evidence="8">RNA polymerase sigma factor SigW</fullName>
    </submittedName>
</protein>
<gene>
    <name evidence="8" type="ORF">BJL86_3123</name>
</gene>
<dbReference type="NCBIfam" id="TIGR02937">
    <property type="entry name" value="sigma70-ECF"/>
    <property type="match status" value="1"/>
</dbReference>
<keyword evidence="9" id="KW-1185">Reference proteome</keyword>
<reference evidence="8 9" key="1">
    <citation type="submission" date="2016-06" db="EMBL/GenBank/DDBJ databases">
        <title>Complete genome sequence of a saline-alkali tolerant type strain Dietzia timorensis ID05-A0528T.</title>
        <authorList>
            <person name="Wu X."/>
        </authorList>
    </citation>
    <scope>NUCLEOTIDE SEQUENCE [LARGE SCALE GENOMIC DNA]</scope>
    <source>
        <strain evidence="8 9">ID05-A0528</strain>
    </source>
</reference>
<dbReference type="InterPro" id="IPR036388">
    <property type="entry name" value="WH-like_DNA-bd_sf"/>
</dbReference>
<sequence length="175" mass="19726">MQSTDTELLERARTGDQNAFAELVGRYRGRTWAVCLRIAGNQHDAEDALQNALTAAWQNLDKFRGDAKFSTWIHRIAANAALAVIRKRRDMPDENIDTDLASSAPRIDERVVVVEAVQDALTKLPEAFREAIVLREYAELTYSDIAAHQGVPVQTVKSRINRARTQLREILEPVM</sequence>